<dbReference type="InterPro" id="IPR036388">
    <property type="entry name" value="WH-like_DNA-bd_sf"/>
</dbReference>
<dbReference type="Proteomes" id="UP000245396">
    <property type="component" value="Unassembled WGS sequence"/>
</dbReference>
<evidence type="ECO:0000256" key="4">
    <source>
        <dbReference type="ARBA" id="ARBA00023163"/>
    </source>
</evidence>
<feature type="domain" description="Sugar-binding" evidence="5">
    <location>
        <begin position="59"/>
        <end position="309"/>
    </location>
</feature>
<keyword evidence="4" id="KW-0804">Transcription</keyword>
<accession>A0A316C9F8</accession>
<dbReference type="InterPro" id="IPR051054">
    <property type="entry name" value="SorC_transcr_regulators"/>
</dbReference>
<dbReference type="InterPro" id="IPR037171">
    <property type="entry name" value="NagB/RpiA_transferase-like"/>
</dbReference>
<dbReference type="PANTHER" id="PTHR34294:SF1">
    <property type="entry name" value="TRANSCRIPTIONAL REGULATOR LSRR"/>
    <property type="match status" value="1"/>
</dbReference>
<dbReference type="Gene3D" id="3.40.50.1360">
    <property type="match status" value="1"/>
</dbReference>
<evidence type="ECO:0000256" key="3">
    <source>
        <dbReference type="ARBA" id="ARBA00023125"/>
    </source>
</evidence>
<name>A0A316C9F8_PSESE</name>
<dbReference type="EMBL" id="QGGG01000001">
    <property type="protein sequence ID" value="PWJ86455.1"/>
    <property type="molecule type" value="Genomic_DNA"/>
</dbReference>
<proteinExistence type="inferred from homology"/>
<reference evidence="6 7" key="1">
    <citation type="submission" date="2018-05" db="EMBL/GenBank/DDBJ databases">
        <title>Genomic Encyclopedia of Type Strains, Phase IV (KMG-IV): sequencing the most valuable type-strain genomes for metagenomic binning, comparative biology and taxonomic classification.</title>
        <authorList>
            <person name="Goeker M."/>
        </authorList>
    </citation>
    <scope>NUCLEOTIDE SEQUENCE [LARGE SCALE GENOMIC DNA]</scope>
    <source>
        <strain evidence="6 7">DSM 6986</strain>
    </source>
</reference>
<dbReference type="AlphaFoldDB" id="A0A316C9F8"/>
<dbReference type="Gene3D" id="1.10.10.10">
    <property type="entry name" value="Winged helix-like DNA-binding domain superfamily/Winged helix DNA-binding domain"/>
    <property type="match status" value="1"/>
</dbReference>
<comment type="caution">
    <text evidence="6">The sequence shown here is derived from an EMBL/GenBank/DDBJ whole genome shotgun (WGS) entry which is preliminary data.</text>
</comment>
<protein>
    <submittedName>
        <fullName evidence="6">DNA-binding transcriptional regulator LsrR (DeoR family)</fullName>
    </submittedName>
</protein>
<evidence type="ECO:0000313" key="6">
    <source>
        <dbReference type="EMBL" id="PWJ86455.1"/>
    </source>
</evidence>
<dbReference type="GO" id="GO:0003677">
    <property type="term" value="F:DNA binding"/>
    <property type="evidence" value="ECO:0007669"/>
    <property type="project" value="UniProtKB-KW"/>
</dbReference>
<keyword evidence="2" id="KW-0805">Transcription regulation</keyword>
<dbReference type="PANTHER" id="PTHR34294">
    <property type="entry name" value="TRANSCRIPTIONAL REGULATOR-RELATED"/>
    <property type="match status" value="1"/>
</dbReference>
<dbReference type="GO" id="GO:0030246">
    <property type="term" value="F:carbohydrate binding"/>
    <property type="evidence" value="ECO:0007669"/>
    <property type="project" value="InterPro"/>
</dbReference>
<dbReference type="InterPro" id="IPR007324">
    <property type="entry name" value="Sugar-bd_dom_put"/>
</dbReference>
<evidence type="ECO:0000313" key="7">
    <source>
        <dbReference type="Proteomes" id="UP000245396"/>
    </source>
</evidence>
<gene>
    <name evidence="6" type="ORF">C7441_101335</name>
</gene>
<keyword evidence="3 6" id="KW-0238">DNA-binding</keyword>
<comment type="similarity">
    <text evidence="1">Belongs to the SorC transcriptional regulatory family.</text>
</comment>
<dbReference type="STRING" id="1192868.GCA_000304395_02930"/>
<dbReference type="Pfam" id="PF04198">
    <property type="entry name" value="Sugar-bind"/>
    <property type="match status" value="1"/>
</dbReference>
<organism evidence="6 7">
    <name type="scientific">Pseudaminobacter salicylatoxidans</name>
    <dbReference type="NCBI Taxonomy" id="93369"/>
    <lineage>
        <taxon>Bacteria</taxon>
        <taxon>Pseudomonadati</taxon>
        <taxon>Pseudomonadota</taxon>
        <taxon>Alphaproteobacteria</taxon>
        <taxon>Hyphomicrobiales</taxon>
        <taxon>Phyllobacteriaceae</taxon>
        <taxon>Pseudaminobacter</taxon>
    </lineage>
</organism>
<evidence type="ECO:0000256" key="1">
    <source>
        <dbReference type="ARBA" id="ARBA00010466"/>
    </source>
</evidence>
<keyword evidence="7" id="KW-1185">Reference proteome</keyword>
<dbReference type="SUPFAM" id="SSF100950">
    <property type="entry name" value="NagB/RpiA/CoA transferase-like"/>
    <property type="match status" value="1"/>
</dbReference>
<sequence>MGDIEAEHLRARVAWLYFVGGMTQQEIANQLDITRLRVNRMIGQARAEGAVMIDIRLPLIDCIELEEKLKERYGLQDATVVPSIPDYVQQQQTIGEAAGAMLDALLPERTGVGVGWGRTLSFSVRRLGARRPKEPWVVGLMGGVTRGSGTNTFEVSTALAQALAAECHYLTAPIYCPSPESRETLLMHDELAAVVRRAEEAEIGLISCGDLSERSPVVPIKAVGESLDELKALGAIGEVLGCFMDENGEIIPHPLNYCIMALPPDKLRDKPVSILASGGMNKLPILRAILRGRYVNRLVTDEAVARELVAG</sequence>
<evidence type="ECO:0000256" key="2">
    <source>
        <dbReference type="ARBA" id="ARBA00023015"/>
    </source>
</evidence>
<evidence type="ECO:0000259" key="5">
    <source>
        <dbReference type="Pfam" id="PF04198"/>
    </source>
</evidence>